<proteinExistence type="predicted"/>
<feature type="region of interest" description="Disordered" evidence="1">
    <location>
        <begin position="1"/>
        <end position="43"/>
    </location>
</feature>
<name>A0A367KSI1_RHIST</name>
<reference evidence="2 3" key="1">
    <citation type="journal article" date="2018" name="G3 (Bethesda)">
        <title>Phylogenetic and Phylogenomic Definition of Rhizopus Species.</title>
        <authorList>
            <person name="Gryganskyi A.P."/>
            <person name="Golan J."/>
            <person name="Dolatabadi S."/>
            <person name="Mondo S."/>
            <person name="Robb S."/>
            <person name="Idnurm A."/>
            <person name="Muszewska A."/>
            <person name="Steczkiewicz K."/>
            <person name="Masonjones S."/>
            <person name="Liao H.L."/>
            <person name="Gajdeczka M.T."/>
            <person name="Anike F."/>
            <person name="Vuek A."/>
            <person name="Anishchenko I.M."/>
            <person name="Voigt K."/>
            <person name="de Hoog G.S."/>
            <person name="Smith M.E."/>
            <person name="Heitman J."/>
            <person name="Vilgalys R."/>
            <person name="Stajich J.E."/>
        </authorList>
    </citation>
    <scope>NUCLEOTIDE SEQUENCE [LARGE SCALE GENOMIC DNA]</scope>
    <source>
        <strain evidence="2 3">LSU 92-RS-03</strain>
    </source>
</reference>
<dbReference type="OrthoDB" id="2261102at2759"/>
<dbReference type="AlphaFoldDB" id="A0A367KSI1"/>
<dbReference type="Proteomes" id="UP000253551">
    <property type="component" value="Unassembled WGS sequence"/>
</dbReference>
<organism evidence="2 3">
    <name type="scientific">Rhizopus stolonifer</name>
    <name type="common">Rhizopus nigricans</name>
    <dbReference type="NCBI Taxonomy" id="4846"/>
    <lineage>
        <taxon>Eukaryota</taxon>
        <taxon>Fungi</taxon>
        <taxon>Fungi incertae sedis</taxon>
        <taxon>Mucoromycota</taxon>
        <taxon>Mucoromycotina</taxon>
        <taxon>Mucoromycetes</taxon>
        <taxon>Mucorales</taxon>
        <taxon>Mucorineae</taxon>
        <taxon>Rhizopodaceae</taxon>
        <taxon>Rhizopus</taxon>
    </lineage>
</organism>
<keyword evidence="3" id="KW-1185">Reference proteome</keyword>
<comment type="caution">
    <text evidence="2">The sequence shown here is derived from an EMBL/GenBank/DDBJ whole genome shotgun (WGS) entry which is preliminary data.</text>
</comment>
<gene>
    <name evidence="2" type="ORF">CU098_013009</name>
</gene>
<evidence type="ECO:0000256" key="1">
    <source>
        <dbReference type="SAM" id="MobiDB-lite"/>
    </source>
</evidence>
<accession>A0A367KSI1</accession>
<dbReference type="EMBL" id="PJQM01000471">
    <property type="protein sequence ID" value="RCI05136.1"/>
    <property type="molecule type" value="Genomic_DNA"/>
</dbReference>
<protein>
    <submittedName>
        <fullName evidence="2">Uncharacterized protein</fullName>
    </submittedName>
</protein>
<sequence>MFTRIFNSIRDNVGKSHGHPTTKHKTQDSTSECSERRPSVTEECTNAISRLSTQTAPPEPIPITNKRRRATVFGISNVACDDYVQKDLVSSSWS</sequence>
<evidence type="ECO:0000313" key="3">
    <source>
        <dbReference type="Proteomes" id="UP000253551"/>
    </source>
</evidence>
<feature type="compositionally biased region" description="Polar residues" evidence="1">
    <location>
        <begin position="1"/>
        <end position="10"/>
    </location>
</feature>
<evidence type="ECO:0000313" key="2">
    <source>
        <dbReference type="EMBL" id="RCI05136.1"/>
    </source>
</evidence>